<reference evidence="2 3" key="1">
    <citation type="submission" date="2024-09" db="EMBL/GenBank/DDBJ databases">
        <title>Floridaenema gen nov. (Aerosakkonemataceae, Aerosakkonematales ord. nov., Cyanobacteria) from benthic tropical and subtropical fresh waters, with the description of four new species.</title>
        <authorList>
            <person name="Moretto J.A."/>
            <person name="Berthold D.E."/>
            <person name="Lefler F.W."/>
            <person name="Huang I.-S."/>
            <person name="Laughinghouse H. IV."/>
        </authorList>
    </citation>
    <scope>NUCLEOTIDE SEQUENCE [LARGE SCALE GENOMIC DNA]</scope>
    <source>
        <strain evidence="2 3">BLCC-F50</strain>
    </source>
</reference>
<comment type="caution">
    <text evidence="2">The sequence shown here is derived from an EMBL/GenBank/DDBJ whole genome shotgun (WGS) entry which is preliminary data.</text>
</comment>
<feature type="region of interest" description="Disordered" evidence="1">
    <location>
        <begin position="195"/>
        <end position="228"/>
    </location>
</feature>
<sequence>MDSEIKNYEKMRYDAEAFVNAIAQMTDAKESNIRIKYGASGRIVYGQTSSKEFREELDEPKLTAIVDAMQQSTNASLSDYGKSKPVIEITVKNETVFRQERDGAVTINQVQLERDANLTAAVETSAKLQQQQATTPAKKLKFSDLKREAKAAGLTLERHKTSGYCVYVAGTRNLVHEGDRLKKLTDVQNSIEEYREKTAAPTIEEPQATNAQSDTVESQPTSEVQPSELESINMQSEVINQSEMAASEITHQDSEVIESGSVDVSKPELIQSEANFAQTDVSVTELETDEVSRSQLIEIGDKQHINSEADNTKLESLITQIKSEINLTTANLPIPETNEQIRTYLEVEGDFWKNSGIDVGVQKGETAENLAVALKDLGIETDENYRTKLQLANLEWQTSYAENLVQNSTVGFQKIESGVANNTLSNVLEKLQVPSVFACAAKQMEALPPDNVRAVLTDWVGAVSQDVFEKINESVTRTKAFSDHLSEQFKDSADKAKSFGDLLSEQFKNFQSKATEFKEKTDSFGQKTTEQLQTIKTWRAEQSVAETALRIYKHHHERMLKDSDYRQQHQGEFNTFKGQKYTITQKGRNFYELTSNETKQTLMQFKEKPWRLEINQQTKNLQPEDYREFSVIKEKLNRLGLGEVQGIGQKHYGGMQPTGKESQHKRSQEGIALT</sequence>
<feature type="compositionally biased region" description="Polar residues" evidence="1">
    <location>
        <begin position="207"/>
        <end position="228"/>
    </location>
</feature>
<dbReference type="RefSeq" id="WP_413267406.1">
    <property type="nucleotide sequence ID" value="NZ_JBHFNR010000265.1"/>
</dbReference>
<proteinExistence type="predicted"/>
<keyword evidence="3" id="KW-1185">Reference proteome</keyword>
<evidence type="ECO:0008006" key="4">
    <source>
        <dbReference type="Google" id="ProtNLM"/>
    </source>
</evidence>
<feature type="region of interest" description="Disordered" evidence="1">
    <location>
        <begin position="648"/>
        <end position="674"/>
    </location>
</feature>
<organism evidence="2 3">
    <name type="scientific">Floridaenema flaviceps BLCC-F50</name>
    <dbReference type="NCBI Taxonomy" id="3153642"/>
    <lineage>
        <taxon>Bacteria</taxon>
        <taxon>Bacillati</taxon>
        <taxon>Cyanobacteriota</taxon>
        <taxon>Cyanophyceae</taxon>
        <taxon>Oscillatoriophycideae</taxon>
        <taxon>Aerosakkonematales</taxon>
        <taxon>Aerosakkonemataceae</taxon>
        <taxon>Floridanema</taxon>
        <taxon>Floridanema flaviceps</taxon>
    </lineage>
</organism>
<accession>A0ABV4Y1C4</accession>
<protein>
    <recommendedName>
        <fullName evidence="4">Large polyvalent protein-associated domain-containing protein</fullName>
    </recommendedName>
</protein>
<evidence type="ECO:0000256" key="1">
    <source>
        <dbReference type="SAM" id="MobiDB-lite"/>
    </source>
</evidence>
<dbReference type="EMBL" id="JBHFNR010000265">
    <property type="protein sequence ID" value="MFB2897795.1"/>
    <property type="molecule type" value="Genomic_DNA"/>
</dbReference>
<dbReference type="Proteomes" id="UP001576784">
    <property type="component" value="Unassembled WGS sequence"/>
</dbReference>
<evidence type="ECO:0000313" key="2">
    <source>
        <dbReference type="EMBL" id="MFB2897795.1"/>
    </source>
</evidence>
<name>A0ABV4Y1C4_9CYAN</name>
<gene>
    <name evidence="2" type="ORF">ACE1CI_33175</name>
</gene>
<evidence type="ECO:0000313" key="3">
    <source>
        <dbReference type="Proteomes" id="UP001576784"/>
    </source>
</evidence>